<gene>
    <name evidence="6" type="ORF">EGK68_18685</name>
</gene>
<dbReference type="InterPro" id="IPR036388">
    <property type="entry name" value="WH-like_DNA-bd_sf"/>
</dbReference>
<dbReference type="GO" id="GO:0003677">
    <property type="term" value="F:DNA binding"/>
    <property type="evidence" value="ECO:0007669"/>
    <property type="project" value="UniProtKB-KW"/>
</dbReference>
<reference evidence="6 7" key="1">
    <citation type="submission" date="2018-10" db="EMBL/GenBank/DDBJ databases">
        <title>Transmission dynamics of multidrug resistant bacteria on intensive care unit surfaces.</title>
        <authorList>
            <person name="D'Souza A.W."/>
            <person name="Potter R.F."/>
            <person name="Wallace M."/>
            <person name="Shupe A."/>
            <person name="Patel S."/>
            <person name="Sun S."/>
            <person name="Gul D."/>
            <person name="Kwon J.H."/>
            <person name="Andleeb S."/>
            <person name="Burnham C.-A.D."/>
            <person name="Dantas G."/>
        </authorList>
    </citation>
    <scope>NUCLEOTIDE SEQUENCE [LARGE SCALE GENOMIC DNA]</scope>
    <source>
        <strain evidence="6 7">EC_073</strain>
    </source>
</reference>
<proteinExistence type="inferred from homology"/>
<organism evidence="6 7">
    <name type="scientific">Enterobacter cloacae</name>
    <dbReference type="NCBI Taxonomy" id="550"/>
    <lineage>
        <taxon>Bacteria</taxon>
        <taxon>Pseudomonadati</taxon>
        <taxon>Pseudomonadota</taxon>
        <taxon>Gammaproteobacteria</taxon>
        <taxon>Enterobacterales</taxon>
        <taxon>Enterobacteriaceae</taxon>
        <taxon>Enterobacter</taxon>
        <taxon>Enterobacter cloacae complex</taxon>
    </lineage>
</organism>
<evidence type="ECO:0000256" key="3">
    <source>
        <dbReference type="ARBA" id="ARBA00023125"/>
    </source>
</evidence>
<dbReference type="RefSeq" id="WP_125365895.1">
    <property type="nucleotide sequence ID" value="NZ_RHWT01000029.1"/>
</dbReference>
<evidence type="ECO:0000313" key="7">
    <source>
        <dbReference type="Proteomes" id="UP000275321"/>
    </source>
</evidence>
<dbReference type="Gene3D" id="1.10.10.10">
    <property type="entry name" value="Winged helix-like DNA-binding domain superfamily/Winged helix DNA-binding domain"/>
    <property type="match status" value="1"/>
</dbReference>
<evidence type="ECO:0000313" key="6">
    <source>
        <dbReference type="EMBL" id="RSB28889.1"/>
    </source>
</evidence>
<accession>A0A3R8ZWE5</accession>
<feature type="domain" description="HTH lysR-type" evidence="5">
    <location>
        <begin position="11"/>
        <end position="68"/>
    </location>
</feature>
<keyword evidence="4" id="KW-0804">Transcription</keyword>
<evidence type="ECO:0000256" key="4">
    <source>
        <dbReference type="ARBA" id="ARBA00023163"/>
    </source>
</evidence>
<dbReference type="Gene3D" id="3.40.190.10">
    <property type="entry name" value="Periplasmic binding protein-like II"/>
    <property type="match status" value="2"/>
</dbReference>
<dbReference type="InterPro" id="IPR000847">
    <property type="entry name" value="LysR_HTH_N"/>
</dbReference>
<dbReference type="SUPFAM" id="SSF53850">
    <property type="entry name" value="Periplasmic binding protein-like II"/>
    <property type="match status" value="1"/>
</dbReference>
<dbReference type="Pfam" id="PF00126">
    <property type="entry name" value="HTH_1"/>
    <property type="match status" value="1"/>
</dbReference>
<dbReference type="SUPFAM" id="SSF46785">
    <property type="entry name" value="Winged helix' DNA-binding domain"/>
    <property type="match status" value="1"/>
</dbReference>
<dbReference type="Proteomes" id="UP000275321">
    <property type="component" value="Unassembled WGS sequence"/>
</dbReference>
<dbReference type="InterPro" id="IPR036390">
    <property type="entry name" value="WH_DNA-bd_sf"/>
</dbReference>
<keyword evidence="2" id="KW-0805">Transcription regulation</keyword>
<dbReference type="EMBL" id="RHWT01000029">
    <property type="protein sequence ID" value="RSB28889.1"/>
    <property type="molecule type" value="Genomic_DNA"/>
</dbReference>
<dbReference type="GO" id="GO:0003700">
    <property type="term" value="F:DNA-binding transcription factor activity"/>
    <property type="evidence" value="ECO:0007669"/>
    <property type="project" value="InterPro"/>
</dbReference>
<dbReference type="InterPro" id="IPR005119">
    <property type="entry name" value="LysR_subst-bd"/>
</dbReference>
<dbReference type="PANTHER" id="PTHR30579">
    <property type="entry name" value="TRANSCRIPTIONAL REGULATOR"/>
    <property type="match status" value="1"/>
</dbReference>
<dbReference type="AlphaFoldDB" id="A0A3R8ZWE5"/>
<comment type="similarity">
    <text evidence="1">Belongs to the LysR transcriptional regulatory family.</text>
</comment>
<keyword evidence="3" id="KW-0238">DNA-binding</keyword>
<evidence type="ECO:0000256" key="1">
    <source>
        <dbReference type="ARBA" id="ARBA00009437"/>
    </source>
</evidence>
<dbReference type="InterPro" id="IPR050176">
    <property type="entry name" value="LTTR"/>
</dbReference>
<comment type="caution">
    <text evidence="6">The sequence shown here is derived from an EMBL/GenBank/DDBJ whole genome shotgun (WGS) entry which is preliminary data.</text>
</comment>
<dbReference type="Pfam" id="PF03466">
    <property type="entry name" value="LysR_substrate"/>
    <property type="match status" value="1"/>
</dbReference>
<evidence type="ECO:0000256" key="2">
    <source>
        <dbReference type="ARBA" id="ARBA00023015"/>
    </source>
</evidence>
<sequence length="290" mass="32114">MQIPMIKEPNLEIAWLKTFLTVARLGSMTDATNVLCRSQSAISMHIKNIEDNLGRKVFRRGDRKLTLTPAGEELLQHASNIMAVYHSAMRSLSGSDVRGRITLGIPDDYAMRYLPPVLNSFSEKYPNIEISLICEPSSSLIPKTERGEIDVAIITRNGRVTGEHLFNEPLVWVGSQQHHLLNQSPLPIAIYEQGSEARDMVINEMARRGIDYRIVYSSPYVAGQIAAVESGMAVTVLTRCCVPEHLAIIKSDLLPQLKDLQVAVLTSGKAELSASSGYLVREIISVLGRF</sequence>
<dbReference type="PROSITE" id="PS50931">
    <property type="entry name" value="HTH_LYSR"/>
    <property type="match status" value="1"/>
</dbReference>
<evidence type="ECO:0000259" key="5">
    <source>
        <dbReference type="PROSITE" id="PS50931"/>
    </source>
</evidence>
<name>A0A3R8ZWE5_ENTCL</name>
<dbReference type="PANTHER" id="PTHR30579:SF7">
    <property type="entry name" value="HTH-TYPE TRANSCRIPTIONAL REGULATOR LRHA-RELATED"/>
    <property type="match status" value="1"/>
</dbReference>
<protein>
    <submittedName>
        <fullName evidence="6">LysR family transcriptional regulator</fullName>
    </submittedName>
</protein>